<sequence>MKLLQVFKKQFFRTKPQQVNVNATLTLIQPKTIMSNTFTKDEDTFMFI</sequence>
<organism evidence="1 2">
    <name type="scientific">Winogradskyella thalassocola</name>
    <dbReference type="NCBI Taxonomy" id="262004"/>
    <lineage>
        <taxon>Bacteria</taxon>
        <taxon>Pseudomonadati</taxon>
        <taxon>Bacteroidota</taxon>
        <taxon>Flavobacteriia</taxon>
        <taxon>Flavobacteriales</taxon>
        <taxon>Flavobacteriaceae</taxon>
        <taxon>Winogradskyella</taxon>
    </lineage>
</organism>
<gene>
    <name evidence="1" type="ORF">SAMN04489796_102153</name>
</gene>
<dbReference type="EMBL" id="FNCZ01000002">
    <property type="protein sequence ID" value="SDH29081.1"/>
    <property type="molecule type" value="Genomic_DNA"/>
</dbReference>
<protein>
    <submittedName>
        <fullName evidence="1">Uncharacterized protein</fullName>
    </submittedName>
</protein>
<dbReference type="Proteomes" id="UP000199492">
    <property type="component" value="Unassembled WGS sequence"/>
</dbReference>
<dbReference type="STRING" id="262004.SAMN04489796_102153"/>
<keyword evidence="2" id="KW-1185">Reference proteome</keyword>
<proteinExistence type="predicted"/>
<evidence type="ECO:0000313" key="2">
    <source>
        <dbReference type="Proteomes" id="UP000199492"/>
    </source>
</evidence>
<reference evidence="2" key="1">
    <citation type="submission" date="2016-10" db="EMBL/GenBank/DDBJ databases">
        <authorList>
            <person name="Varghese N."/>
            <person name="Submissions S."/>
        </authorList>
    </citation>
    <scope>NUCLEOTIDE SEQUENCE [LARGE SCALE GENOMIC DNA]</scope>
    <source>
        <strain evidence="2">DSM 15363</strain>
    </source>
</reference>
<accession>A0A1G8B7G7</accession>
<name>A0A1G8B7G7_9FLAO</name>
<dbReference type="AlphaFoldDB" id="A0A1G8B7G7"/>
<evidence type="ECO:0000313" key="1">
    <source>
        <dbReference type="EMBL" id="SDH29081.1"/>
    </source>
</evidence>
<dbReference type="RefSeq" id="WP_175455566.1">
    <property type="nucleotide sequence ID" value="NZ_FNCZ01000002.1"/>
</dbReference>